<dbReference type="EMBL" id="DS028103">
    <property type="protein sequence ID" value="KMP02400.1"/>
    <property type="molecule type" value="Genomic_DNA"/>
</dbReference>
<name>A0A0J6Y3T9_COCIT</name>
<feature type="compositionally biased region" description="Basic and acidic residues" evidence="1">
    <location>
        <begin position="36"/>
        <end position="46"/>
    </location>
</feature>
<sequence>MGFPVTHPRNAQVNLRARRNLALDRVHGSHAPLDPAKSRDDDDYQERDKGRLKFTKRHFTSLGHWMCYATHRSFLKFDVQWLESGLGLMITESLLDSLTTPKRNEDC</sequence>
<evidence type="ECO:0000313" key="3">
    <source>
        <dbReference type="Proteomes" id="UP000054565"/>
    </source>
</evidence>
<feature type="region of interest" description="Disordered" evidence="1">
    <location>
        <begin position="26"/>
        <end position="46"/>
    </location>
</feature>
<dbReference type="AlphaFoldDB" id="A0A0J6Y3T9"/>
<evidence type="ECO:0000313" key="2">
    <source>
        <dbReference type="EMBL" id="KMP02400.1"/>
    </source>
</evidence>
<reference evidence="3" key="1">
    <citation type="journal article" date="2010" name="Genome Res.">
        <title>Population genomic sequencing of Coccidioides fungi reveals recent hybridization and transposon control.</title>
        <authorList>
            <person name="Neafsey D.E."/>
            <person name="Barker B.M."/>
            <person name="Sharpton T.J."/>
            <person name="Stajich J.E."/>
            <person name="Park D.J."/>
            <person name="Whiston E."/>
            <person name="Hung C.-Y."/>
            <person name="McMahan C."/>
            <person name="White J."/>
            <person name="Sykes S."/>
            <person name="Heiman D."/>
            <person name="Young S."/>
            <person name="Zeng Q."/>
            <person name="Abouelleil A."/>
            <person name="Aftuck L."/>
            <person name="Bessette D."/>
            <person name="Brown A."/>
            <person name="FitzGerald M."/>
            <person name="Lui A."/>
            <person name="Macdonald J.P."/>
            <person name="Priest M."/>
            <person name="Orbach M.J."/>
            <person name="Galgiani J.N."/>
            <person name="Kirkland T.N."/>
            <person name="Cole G.T."/>
            <person name="Birren B.W."/>
            <person name="Henn M.R."/>
            <person name="Taylor J.W."/>
            <person name="Rounsley S.D."/>
        </authorList>
    </citation>
    <scope>NUCLEOTIDE SEQUENCE [LARGE SCALE GENOMIC DNA]</scope>
    <source>
        <strain evidence="3">RMSCC 2394</strain>
    </source>
</reference>
<dbReference type="Proteomes" id="UP000054565">
    <property type="component" value="Unassembled WGS sequence"/>
</dbReference>
<proteinExistence type="predicted"/>
<accession>A0A0J6Y3T9</accession>
<organism evidence="2 3">
    <name type="scientific">Coccidioides immitis RMSCC 2394</name>
    <dbReference type="NCBI Taxonomy" id="404692"/>
    <lineage>
        <taxon>Eukaryota</taxon>
        <taxon>Fungi</taxon>
        <taxon>Dikarya</taxon>
        <taxon>Ascomycota</taxon>
        <taxon>Pezizomycotina</taxon>
        <taxon>Eurotiomycetes</taxon>
        <taxon>Eurotiomycetidae</taxon>
        <taxon>Onygenales</taxon>
        <taxon>Onygenaceae</taxon>
        <taxon>Coccidioides</taxon>
    </lineage>
</organism>
<gene>
    <name evidence="2" type="ORF">CIRG_10223</name>
</gene>
<protein>
    <submittedName>
        <fullName evidence="2">Uncharacterized protein</fullName>
    </submittedName>
</protein>
<evidence type="ECO:0000256" key="1">
    <source>
        <dbReference type="SAM" id="MobiDB-lite"/>
    </source>
</evidence>